<sequence>MSGGGGLRNHRKGGPEVSCQSPSCMECSGDFLHSAEKYRTGPNQAGR</sequence>
<feature type="region of interest" description="Disordered" evidence="1">
    <location>
        <begin position="1"/>
        <end position="23"/>
    </location>
</feature>
<organism evidence="2">
    <name type="scientific">Anguilla anguilla</name>
    <name type="common">European freshwater eel</name>
    <name type="synonym">Muraena anguilla</name>
    <dbReference type="NCBI Taxonomy" id="7936"/>
    <lineage>
        <taxon>Eukaryota</taxon>
        <taxon>Metazoa</taxon>
        <taxon>Chordata</taxon>
        <taxon>Craniata</taxon>
        <taxon>Vertebrata</taxon>
        <taxon>Euteleostomi</taxon>
        <taxon>Actinopterygii</taxon>
        <taxon>Neopterygii</taxon>
        <taxon>Teleostei</taxon>
        <taxon>Anguilliformes</taxon>
        <taxon>Anguillidae</taxon>
        <taxon>Anguilla</taxon>
    </lineage>
</organism>
<evidence type="ECO:0000256" key="1">
    <source>
        <dbReference type="SAM" id="MobiDB-lite"/>
    </source>
</evidence>
<name>A0A0E9SYM7_ANGAN</name>
<accession>A0A0E9SYM7</accession>
<evidence type="ECO:0000313" key="2">
    <source>
        <dbReference type="EMBL" id="JAH46357.1"/>
    </source>
</evidence>
<dbReference type="AlphaFoldDB" id="A0A0E9SYM7"/>
<protein>
    <submittedName>
        <fullName evidence="2">Uncharacterized protein</fullName>
    </submittedName>
</protein>
<reference evidence="2" key="2">
    <citation type="journal article" date="2015" name="Fish Shellfish Immunol.">
        <title>Early steps in the European eel (Anguilla anguilla)-Vibrio vulnificus interaction in the gills: Role of the RtxA13 toxin.</title>
        <authorList>
            <person name="Callol A."/>
            <person name="Pajuelo D."/>
            <person name="Ebbesson L."/>
            <person name="Teles M."/>
            <person name="MacKenzie S."/>
            <person name="Amaro C."/>
        </authorList>
    </citation>
    <scope>NUCLEOTIDE SEQUENCE</scope>
</reference>
<dbReference type="EMBL" id="GBXM01062220">
    <property type="protein sequence ID" value="JAH46357.1"/>
    <property type="molecule type" value="Transcribed_RNA"/>
</dbReference>
<reference evidence="2" key="1">
    <citation type="submission" date="2014-11" db="EMBL/GenBank/DDBJ databases">
        <authorList>
            <person name="Amaro Gonzalez C."/>
        </authorList>
    </citation>
    <scope>NUCLEOTIDE SEQUENCE</scope>
</reference>
<proteinExistence type="predicted"/>